<reference evidence="1 2" key="1">
    <citation type="submission" date="2015-11" db="EMBL/GenBank/DDBJ databases">
        <title>Expanding the genomic diversity of Burkholderia species for the development of highly accurate diagnostics.</title>
        <authorList>
            <person name="Sahl J."/>
            <person name="Keim P."/>
            <person name="Wagner D."/>
        </authorList>
    </citation>
    <scope>NUCLEOTIDE SEQUENCE [LARGE SCALE GENOMIC DNA]</scope>
    <source>
        <strain evidence="1 2">MSMB368WGS</strain>
    </source>
</reference>
<organism evidence="1 2">
    <name type="scientific">Burkholderia pseudomultivorans</name>
    <dbReference type="NCBI Taxonomy" id="1207504"/>
    <lineage>
        <taxon>Bacteria</taxon>
        <taxon>Pseudomonadati</taxon>
        <taxon>Pseudomonadota</taxon>
        <taxon>Betaproteobacteria</taxon>
        <taxon>Burkholderiales</taxon>
        <taxon>Burkholderiaceae</taxon>
        <taxon>Burkholderia</taxon>
        <taxon>Burkholderia cepacia complex</taxon>
    </lineage>
</organism>
<accession>A0A132E8E0</accession>
<evidence type="ECO:0000313" key="1">
    <source>
        <dbReference type="EMBL" id="KWF20374.1"/>
    </source>
</evidence>
<sequence>MHLVQTMAYVNETPWHGLGNQLAAHQPIEVWAQQAGMNWRIEEAEVRFVSGMAGSTLGSIHAFPEQKVLYRSDTKAPLSVVSSRYQVVQPESILEFYRDLVECSGYELETAGVLKDGKKLWALAKTGQSATLKGRDRVNGYLLLSTSCDGSLATTAQFTSVRVVCNNTLAIALGDSTGAVKVPHRSQFDAQAVKRQLGIAILSWDGFMVRMKALSECKVSDTAAEAFFRRVLTYPTTSASTHIPATNGSAIKTVQELFAGRGKGADMASAAGTAWGLLNAVTEYTDHHRRARSDDNRLDAAWFGAGATLKQKAWDEALRLVV</sequence>
<proteinExistence type="predicted"/>
<evidence type="ECO:0008006" key="3">
    <source>
        <dbReference type="Google" id="ProtNLM"/>
    </source>
</evidence>
<protein>
    <recommendedName>
        <fullName evidence="3">Phage/plasmid-like protein TIGR03299</fullName>
    </recommendedName>
</protein>
<dbReference type="Proteomes" id="UP000062912">
    <property type="component" value="Unassembled WGS sequence"/>
</dbReference>
<name>A0A132E8E0_9BURK</name>
<dbReference type="NCBIfam" id="TIGR03299">
    <property type="entry name" value="LGT_TIGR03299"/>
    <property type="match status" value="1"/>
</dbReference>
<gene>
    <name evidence="1" type="ORF">WT56_01940</name>
</gene>
<dbReference type="EMBL" id="LPJR01000078">
    <property type="protein sequence ID" value="KWF20374.1"/>
    <property type="molecule type" value="Genomic_DNA"/>
</dbReference>
<dbReference type="AlphaFoldDB" id="A0A132E8E0"/>
<dbReference type="RefSeq" id="WP_060246297.1">
    <property type="nucleotide sequence ID" value="NZ_LPJR01000078.1"/>
</dbReference>
<dbReference type="InterPro" id="IPR026325">
    <property type="entry name" value="DUF932"/>
</dbReference>
<evidence type="ECO:0000313" key="2">
    <source>
        <dbReference type="Proteomes" id="UP000062912"/>
    </source>
</evidence>
<comment type="caution">
    <text evidence="1">The sequence shown here is derived from an EMBL/GenBank/DDBJ whole genome shotgun (WGS) entry which is preliminary data.</text>
</comment>
<dbReference type="OrthoDB" id="576140at2"/>
<dbReference type="InterPro" id="IPR017686">
    <property type="entry name" value="Phg/plasmid-like_prot"/>
</dbReference>
<dbReference type="Pfam" id="PF06067">
    <property type="entry name" value="DUF932"/>
    <property type="match status" value="1"/>
</dbReference>